<proteinExistence type="predicted"/>
<feature type="region of interest" description="Disordered" evidence="1">
    <location>
        <begin position="21"/>
        <end position="105"/>
    </location>
</feature>
<evidence type="ECO:0000256" key="2">
    <source>
        <dbReference type="SAM" id="SignalP"/>
    </source>
</evidence>
<dbReference type="Proteomes" id="UP000644699">
    <property type="component" value="Unassembled WGS sequence"/>
</dbReference>
<reference evidence="3" key="2">
    <citation type="submission" date="2020-09" db="EMBL/GenBank/DDBJ databases">
        <authorList>
            <person name="Sun Q."/>
            <person name="Zhou Y."/>
        </authorList>
    </citation>
    <scope>NUCLEOTIDE SEQUENCE</scope>
    <source>
        <strain evidence="3">CGMCC 1.15367</strain>
    </source>
</reference>
<feature type="compositionally biased region" description="Acidic residues" evidence="1">
    <location>
        <begin position="49"/>
        <end position="64"/>
    </location>
</feature>
<keyword evidence="4" id="KW-1185">Reference proteome</keyword>
<comment type="caution">
    <text evidence="3">The sequence shown here is derived from an EMBL/GenBank/DDBJ whole genome shotgun (WGS) entry which is preliminary data.</text>
</comment>
<accession>A0A917E085</accession>
<dbReference type="EMBL" id="BMIQ01000001">
    <property type="protein sequence ID" value="GGD90171.1"/>
    <property type="molecule type" value="Genomic_DNA"/>
</dbReference>
<feature type="chain" id="PRO_5037940785" evidence="2">
    <location>
        <begin position="23"/>
        <end position="152"/>
    </location>
</feature>
<evidence type="ECO:0000256" key="1">
    <source>
        <dbReference type="SAM" id="MobiDB-lite"/>
    </source>
</evidence>
<feature type="signal peptide" evidence="2">
    <location>
        <begin position="1"/>
        <end position="22"/>
    </location>
</feature>
<dbReference type="RefSeq" id="WP_244639350.1">
    <property type="nucleotide sequence ID" value="NZ_BMIQ01000001.1"/>
</dbReference>
<evidence type="ECO:0000313" key="3">
    <source>
        <dbReference type="EMBL" id="GGD90171.1"/>
    </source>
</evidence>
<protein>
    <submittedName>
        <fullName evidence="3">Uncharacterized protein</fullName>
    </submittedName>
</protein>
<evidence type="ECO:0000313" key="4">
    <source>
        <dbReference type="Proteomes" id="UP000644699"/>
    </source>
</evidence>
<keyword evidence="2" id="KW-0732">Signal</keyword>
<feature type="compositionally biased region" description="Pro residues" evidence="1">
    <location>
        <begin position="26"/>
        <end position="36"/>
    </location>
</feature>
<gene>
    <name evidence="3" type="ORF">GCM10011390_06190</name>
</gene>
<sequence length="152" mass="15628">MNTKLLLASAMSLCLFGGAALAQSQTPPPPPAPPAAAPKDDARMAAPDAGDDDQMGPAGDEDMADMPPPPPPGGPRDHGPGPKGPRHGMGPRGMMPPPPPPSKAAHFRIQNGPFRFDVKCADDEPMQACADIAAKMLDQAKSLPLPPPPPAR</sequence>
<reference evidence="3" key="1">
    <citation type="journal article" date="2014" name="Int. J. Syst. Evol. Microbiol.">
        <title>Complete genome sequence of Corynebacterium casei LMG S-19264T (=DSM 44701T), isolated from a smear-ripened cheese.</title>
        <authorList>
            <consortium name="US DOE Joint Genome Institute (JGI-PGF)"/>
            <person name="Walter F."/>
            <person name="Albersmeier A."/>
            <person name="Kalinowski J."/>
            <person name="Ruckert C."/>
        </authorList>
    </citation>
    <scope>NUCLEOTIDE SEQUENCE</scope>
    <source>
        <strain evidence="3">CGMCC 1.15367</strain>
    </source>
</reference>
<name>A0A917E085_9HYPH</name>
<organism evidence="3 4">
    <name type="scientific">Aureimonas endophytica</name>
    <dbReference type="NCBI Taxonomy" id="2027858"/>
    <lineage>
        <taxon>Bacteria</taxon>
        <taxon>Pseudomonadati</taxon>
        <taxon>Pseudomonadota</taxon>
        <taxon>Alphaproteobacteria</taxon>
        <taxon>Hyphomicrobiales</taxon>
        <taxon>Aurantimonadaceae</taxon>
        <taxon>Aureimonas</taxon>
    </lineage>
</organism>
<dbReference type="AlphaFoldDB" id="A0A917E085"/>